<dbReference type="Gene3D" id="3.40.50.970">
    <property type="match status" value="2"/>
</dbReference>
<evidence type="ECO:0000313" key="8">
    <source>
        <dbReference type="Proteomes" id="UP000706039"/>
    </source>
</evidence>
<name>A0ABS7PQX1_9SPHN</name>
<keyword evidence="8" id="KW-1185">Reference proteome</keyword>
<dbReference type="PANTHER" id="PTHR18968:SF167">
    <property type="entry name" value="ACETOLACTATE SYNTHASE LARGE SUBUNIT ILVB2-RELATED"/>
    <property type="match status" value="1"/>
</dbReference>
<dbReference type="Pfam" id="PF00205">
    <property type="entry name" value="TPP_enzyme_M"/>
    <property type="match status" value="1"/>
</dbReference>
<dbReference type="InterPro" id="IPR012000">
    <property type="entry name" value="Thiamin_PyroP_enz_cen_dom"/>
</dbReference>
<comment type="caution">
    <text evidence="7">The sequence shown here is derived from an EMBL/GenBank/DDBJ whole genome shotgun (WGS) entry which is preliminary data.</text>
</comment>
<reference evidence="7 8" key="1">
    <citation type="submission" date="2021-08" db="EMBL/GenBank/DDBJ databases">
        <authorList>
            <person name="Tuo L."/>
        </authorList>
    </citation>
    <scope>NUCLEOTIDE SEQUENCE [LARGE SCALE GENOMIC DNA]</scope>
    <source>
        <strain evidence="7 8">JCM 31229</strain>
    </source>
</reference>
<evidence type="ECO:0008006" key="9">
    <source>
        <dbReference type="Google" id="ProtNLM"/>
    </source>
</evidence>
<feature type="domain" description="Thiamine pyrophosphate enzyme central" evidence="4">
    <location>
        <begin position="223"/>
        <end position="350"/>
    </location>
</feature>
<comment type="similarity">
    <text evidence="1 3">Belongs to the TPP enzyme family.</text>
</comment>
<dbReference type="InterPro" id="IPR000399">
    <property type="entry name" value="TPP-bd_CS"/>
</dbReference>
<dbReference type="InterPro" id="IPR029035">
    <property type="entry name" value="DHS-like_NAD/FAD-binding_dom"/>
</dbReference>
<evidence type="ECO:0000259" key="5">
    <source>
        <dbReference type="Pfam" id="PF02775"/>
    </source>
</evidence>
<dbReference type="CDD" id="cd07035">
    <property type="entry name" value="TPP_PYR_POX_like"/>
    <property type="match status" value="1"/>
</dbReference>
<dbReference type="InterPro" id="IPR012001">
    <property type="entry name" value="Thiamin_PyroP_enz_TPP-bd_dom"/>
</dbReference>
<evidence type="ECO:0000259" key="4">
    <source>
        <dbReference type="Pfam" id="PF00205"/>
    </source>
</evidence>
<dbReference type="Gene3D" id="3.40.50.1220">
    <property type="entry name" value="TPP-binding domain"/>
    <property type="match status" value="1"/>
</dbReference>
<evidence type="ECO:0000256" key="2">
    <source>
        <dbReference type="ARBA" id="ARBA00023052"/>
    </source>
</evidence>
<evidence type="ECO:0000256" key="1">
    <source>
        <dbReference type="ARBA" id="ARBA00007812"/>
    </source>
</evidence>
<evidence type="ECO:0000259" key="6">
    <source>
        <dbReference type="Pfam" id="PF02776"/>
    </source>
</evidence>
<dbReference type="PROSITE" id="PS00187">
    <property type="entry name" value="TPP_ENZYMES"/>
    <property type="match status" value="1"/>
</dbReference>
<proteinExistence type="inferred from homology"/>
<evidence type="ECO:0000256" key="3">
    <source>
        <dbReference type="RuleBase" id="RU362132"/>
    </source>
</evidence>
<evidence type="ECO:0000313" key="7">
    <source>
        <dbReference type="EMBL" id="MBY8823732.1"/>
    </source>
</evidence>
<dbReference type="InterPro" id="IPR029061">
    <property type="entry name" value="THDP-binding"/>
</dbReference>
<dbReference type="PANTHER" id="PTHR18968">
    <property type="entry name" value="THIAMINE PYROPHOSPHATE ENZYMES"/>
    <property type="match status" value="1"/>
</dbReference>
<dbReference type="SUPFAM" id="SSF52518">
    <property type="entry name" value="Thiamin diphosphate-binding fold (THDP-binding)"/>
    <property type="match status" value="2"/>
</dbReference>
<sequence>MADPDWPIGPLAVAAQPDDGEISVTQYEPQERTGGEALVEQLIVEGVTDIFGIPGVQLDWAVEAIRERGDRLRFVVPRHEQATSYMADGYARTTGKEAVCMVVPGPGMLNALSGISTAYACNARVLFLVGQIPSDTIGKGYGMLHELPDQSGMLKKLVKWHAIAEKAEDFPALVNEAFAQLRSGRPRPVAIELPTDLLQARAVSALLPPAPYAPTKPDTGLIGEAAALLANARFPVIQSGGGVLASDGGEALRALAERLQAPVVMSENGRGTLDDRHPLALTALGGRSVLPHADVVLVAGSRFLDGHAHPINASAGTKYIYLNVEPNDWEAPRLPGLSILGDARLGLEALLAALPADLDRADVSEKVALVKDWIKLQTGAIQPQTDFVAALRGTMADDDILVSELTQVGYFSNIGYPVHSARAFITPGYQGTLGYGFNTALGAAHGNPGKRVVSLNGDGGFSWGLQELATAARENYDLSVVVFVDGYYGNVRRIQNRVFGKEIGVKLTNPDFELLAKAYGLHTQAVDSPEGLRDALQAAKDRGGPALIQVAVGVMPSPWALIHPFVPSMVPVPPNPLGEPEAA</sequence>
<dbReference type="Proteomes" id="UP000706039">
    <property type="component" value="Unassembled WGS sequence"/>
</dbReference>
<dbReference type="NCBIfam" id="NF006122">
    <property type="entry name" value="PRK08266.1"/>
    <property type="match status" value="1"/>
</dbReference>
<organism evidence="7 8">
    <name type="scientific">Sphingomonas colocasiae</name>
    <dbReference type="NCBI Taxonomy" id="1848973"/>
    <lineage>
        <taxon>Bacteria</taxon>
        <taxon>Pseudomonadati</taxon>
        <taxon>Pseudomonadota</taxon>
        <taxon>Alphaproteobacteria</taxon>
        <taxon>Sphingomonadales</taxon>
        <taxon>Sphingomonadaceae</taxon>
        <taxon>Sphingomonas</taxon>
    </lineage>
</organism>
<dbReference type="SUPFAM" id="SSF52467">
    <property type="entry name" value="DHS-like NAD/FAD-binding domain"/>
    <property type="match status" value="1"/>
</dbReference>
<accession>A0ABS7PQX1</accession>
<dbReference type="CDD" id="cd00568">
    <property type="entry name" value="TPP_enzymes"/>
    <property type="match status" value="1"/>
</dbReference>
<dbReference type="EMBL" id="JAINVV010000007">
    <property type="protein sequence ID" value="MBY8823732.1"/>
    <property type="molecule type" value="Genomic_DNA"/>
</dbReference>
<dbReference type="Pfam" id="PF02775">
    <property type="entry name" value="TPP_enzyme_C"/>
    <property type="match status" value="1"/>
</dbReference>
<dbReference type="Pfam" id="PF02776">
    <property type="entry name" value="TPP_enzyme_N"/>
    <property type="match status" value="1"/>
</dbReference>
<gene>
    <name evidence="7" type="ORF">K7G82_15615</name>
</gene>
<feature type="domain" description="Thiamine pyrophosphate enzyme N-terminal TPP-binding" evidence="6">
    <location>
        <begin position="32"/>
        <end position="152"/>
    </location>
</feature>
<protein>
    <recommendedName>
        <fullName evidence="9">Thiamine pyrophosphate-binding protein</fullName>
    </recommendedName>
</protein>
<feature type="domain" description="Thiamine pyrophosphate enzyme TPP-binding" evidence="5">
    <location>
        <begin position="416"/>
        <end position="550"/>
    </location>
</feature>
<keyword evidence="2 3" id="KW-0786">Thiamine pyrophosphate</keyword>
<dbReference type="InterPro" id="IPR011766">
    <property type="entry name" value="TPP_enzyme_TPP-bd"/>
</dbReference>
<dbReference type="InterPro" id="IPR045229">
    <property type="entry name" value="TPP_enz"/>
</dbReference>